<evidence type="ECO:0008006" key="5">
    <source>
        <dbReference type="Google" id="ProtNLM"/>
    </source>
</evidence>
<evidence type="ECO:0000313" key="4">
    <source>
        <dbReference type="Proteomes" id="UP001148614"/>
    </source>
</evidence>
<gene>
    <name evidence="3" type="ORF">NPX13_g2578</name>
</gene>
<protein>
    <recommendedName>
        <fullName evidence="5">Mitochondrial inner membrane protein 1</fullName>
    </recommendedName>
</protein>
<name>A0A9W8TNL9_9PEZI</name>
<evidence type="ECO:0000256" key="2">
    <source>
        <dbReference type="SAM" id="Phobius"/>
    </source>
</evidence>
<feature type="region of interest" description="Disordered" evidence="1">
    <location>
        <begin position="111"/>
        <end position="147"/>
    </location>
</feature>
<dbReference type="PANTHER" id="PTHR15887:SF1">
    <property type="entry name" value="TRANSMEMBRANE PROTEIN 69"/>
    <property type="match status" value="1"/>
</dbReference>
<keyword evidence="2" id="KW-1133">Transmembrane helix</keyword>
<dbReference type="PANTHER" id="PTHR15887">
    <property type="entry name" value="TRANSMEMBRANE PROTEIN 69"/>
    <property type="match status" value="1"/>
</dbReference>
<reference evidence="3" key="1">
    <citation type="submission" date="2022-07" db="EMBL/GenBank/DDBJ databases">
        <title>Genome Sequence of Xylaria arbuscula.</title>
        <authorList>
            <person name="Buettner E."/>
        </authorList>
    </citation>
    <scope>NUCLEOTIDE SEQUENCE</scope>
    <source>
        <strain evidence="3">VT107</strain>
    </source>
</reference>
<comment type="caution">
    <text evidence="3">The sequence shown here is derived from an EMBL/GenBank/DDBJ whole genome shotgun (WGS) entry which is preliminary data.</text>
</comment>
<keyword evidence="2" id="KW-0812">Transmembrane</keyword>
<dbReference type="InterPro" id="IPR021836">
    <property type="entry name" value="DUF3429"/>
</dbReference>
<accession>A0A9W8TNL9</accession>
<proteinExistence type="predicted"/>
<dbReference type="VEuPathDB" id="FungiDB:F4678DRAFT_450768"/>
<feature type="transmembrane region" description="Helical" evidence="2">
    <location>
        <begin position="306"/>
        <end position="329"/>
    </location>
</feature>
<sequence>MRNLATEARAGAEGCELIYSGHVVLPVFVRIHHYLRNTRLLLRAPSRVAALSKRPISAISDTALRRHALASCGAVKAGPARLSMVTQKTSYVTKTPNGFQQGIDTEAEKKTAEKKLTPHPEAVSMESSVRHVYEPSSPGKATPVQSGISDDLQTVKETFSLAKAPNEPYWLGLAGTLPYLGTSLSTVYLSWVLNTPWPAPSAFVNKLLISQETAQHLMATLEPIQLGYGAVIISFLGAVHWGMEYTEKVPDLARTRFRYGLGVMASIMAWPTLFLPVPFALTGQFAAFVALYFADARATVRGWAPAWYSTYRFALTAVVGVAIAISLIGRAKVGDASPRLSGLGEKFHERRGEEGYSEKWAELEEKEAEKQKKEAEKKKKEEEKKQKEEEKKQAEEDKRKDKSKSGDDSKKDKKDDSEGKESKEENKEGREDKNDEKSQDKSKDKKSEDKSQEKSDEKSEGKESAEKKDE</sequence>
<dbReference type="AlphaFoldDB" id="A0A9W8TNL9"/>
<feature type="region of interest" description="Disordered" evidence="1">
    <location>
        <begin position="374"/>
        <end position="470"/>
    </location>
</feature>
<feature type="transmembrane region" description="Helical" evidence="2">
    <location>
        <begin position="169"/>
        <end position="191"/>
    </location>
</feature>
<feature type="transmembrane region" description="Helical" evidence="2">
    <location>
        <begin position="267"/>
        <end position="294"/>
    </location>
</feature>
<dbReference type="Proteomes" id="UP001148614">
    <property type="component" value="Unassembled WGS sequence"/>
</dbReference>
<feature type="transmembrane region" description="Helical" evidence="2">
    <location>
        <begin position="226"/>
        <end position="246"/>
    </location>
</feature>
<keyword evidence="2" id="KW-0472">Membrane</keyword>
<organism evidence="3 4">
    <name type="scientific">Xylaria arbuscula</name>
    <dbReference type="NCBI Taxonomy" id="114810"/>
    <lineage>
        <taxon>Eukaryota</taxon>
        <taxon>Fungi</taxon>
        <taxon>Dikarya</taxon>
        <taxon>Ascomycota</taxon>
        <taxon>Pezizomycotina</taxon>
        <taxon>Sordariomycetes</taxon>
        <taxon>Xylariomycetidae</taxon>
        <taxon>Xylariales</taxon>
        <taxon>Xylariaceae</taxon>
        <taxon>Xylaria</taxon>
    </lineage>
</organism>
<evidence type="ECO:0000256" key="1">
    <source>
        <dbReference type="SAM" id="MobiDB-lite"/>
    </source>
</evidence>
<dbReference type="EMBL" id="JANPWZ010000277">
    <property type="protein sequence ID" value="KAJ3577987.1"/>
    <property type="molecule type" value="Genomic_DNA"/>
</dbReference>
<keyword evidence="4" id="KW-1185">Reference proteome</keyword>
<evidence type="ECO:0000313" key="3">
    <source>
        <dbReference type="EMBL" id="KAJ3577987.1"/>
    </source>
</evidence>
<dbReference type="Pfam" id="PF11911">
    <property type="entry name" value="DUF3429"/>
    <property type="match status" value="1"/>
</dbReference>